<dbReference type="CDD" id="cd03710">
    <property type="entry name" value="BipA_TypA_C"/>
    <property type="match status" value="1"/>
</dbReference>
<dbReference type="Gene3D" id="3.30.70.240">
    <property type="match status" value="1"/>
</dbReference>
<dbReference type="InterPro" id="IPR000795">
    <property type="entry name" value="T_Tr_GTP-bd_dom"/>
</dbReference>
<dbReference type="InterPro" id="IPR035647">
    <property type="entry name" value="EFG_III/V"/>
</dbReference>
<dbReference type="GO" id="GO:0005525">
    <property type="term" value="F:GTP binding"/>
    <property type="evidence" value="ECO:0007669"/>
    <property type="project" value="InterPro"/>
</dbReference>
<dbReference type="Pfam" id="PF21018">
    <property type="entry name" value="BipA_C"/>
    <property type="match status" value="1"/>
</dbReference>
<dbReference type="InterPro" id="IPR047042">
    <property type="entry name" value="BipA_II"/>
</dbReference>
<dbReference type="Pfam" id="PF00009">
    <property type="entry name" value="GTP_EFTU"/>
    <property type="match status" value="1"/>
</dbReference>
<evidence type="ECO:0000259" key="1">
    <source>
        <dbReference type="PROSITE" id="PS51722"/>
    </source>
</evidence>
<dbReference type="InterPro" id="IPR005225">
    <property type="entry name" value="Small_GTP-bd"/>
</dbReference>
<proteinExistence type="inferred from homology"/>
<dbReference type="InterPro" id="IPR047041">
    <property type="entry name" value="BipA_GTP-bd_dom"/>
</dbReference>
<dbReference type="GO" id="GO:1990904">
    <property type="term" value="C:ribonucleoprotein complex"/>
    <property type="evidence" value="ECO:0007669"/>
    <property type="project" value="TreeGrafter"/>
</dbReference>
<dbReference type="FunFam" id="2.40.50.250:FF:000001">
    <property type="entry name" value="GTP-binding protein TypA"/>
    <property type="match status" value="1"/>
</dbReference>
<dbReference type="InterPro" id="IPR047043">
    <property type="entry name" value="BipA_III"/>
</dbReference>
<gene>
    <name evidence="2" type="ORF">LCGC14_1099460</name>
</gene>
<dbReference type="InterPro" id="IPR035651">
    <property type="entry name" value="BipA_V"/>
</dbReference>
<dbReference type="InterPro" id="IPR004161">
    <property type="entry name" value="EFTu-like_2"/>
</dbReference>
<dbReference type="EMBL" id="LAZR01004941">
    <property type="protein sequence ID" value="KKN04236.1"/>
    <property type="molecule type" value="Genomic_DNA"/>
</dbReference>
<dbReference type="FunFam" id="3.30.70.240:FF:000002">
    <property type="entry name" value="GTP-binding protein TypA"/>
    <property type="match status" value="1"/>
</dbReference>
<dbReference type="InterPro" id="IPR009000">
    <property type="entry name" value="Transl_B-barrel_sf"/>
</dbReference>
<dbReference type="CDD" id="cd03691">
    <property type="entry name" value="BipA_TypA_II"/>
    <property type="match status" value="1"/>
</dbReference>
<dbReference type="InterPro" id="IPR042116">
    <property type="entry name" value="TypA/BipA_C"/>
</dbReference>
<dbReference type="Pfam" id="PF03144">
    <property type="entry name" value="GTP_EFTU_D2"/>
    <property type="match status" value="1"/>
</dbReference>
<dbReference type="InterPro" id="IPR048876">
    <property type="entry name" value="BipA_C"/>
</dbReference>
<dbReference type="AlphaFoldDB" id="A0A0F9PT13"/>
<feature type="domain" description="Tr-type G" evidence="1">
    <location>
        <begin position="4"/>
        <end position="207"/>
    </location>
</feature>
<comment type="caution">
    <text evidence="2">The sequence shown here is derived from an EMBL/GenBank/DDBJ whole genome shotgun (WGS) entry which is preliminary data.</text>
</comment>
<dbReference type="Pfam" id="PF00679">
    <property type="entry name" value="EFG_C"/>
    <property type="match status" value="1"/>
</dbReference>
<dbReference type="FunFam" id="3.30.70.870:FF:000003">
    <property type="entry name" value="GTP-binding protein TypA"/>
    <property type="match status" value="1"/>
</dbReference>
<protein>
    <recommendedName>
        <fullName evidence="1">Tr-type G domain-containing protein</fullName>
    </recommendedName>
</protein>
<dbReference type="NCBIfam" id="TIGR00231">
    <property type="entry name" value="small_GTP"/>
    <property type="match status" value="1"/>
</dbReference>
<dbReference type="InterPro" id="IPR031157">
    <property type="entry name" value="G_TR_CS"/>
</dbReference>
<dbReference type="Gene3D" id="2.40.30.10">
    <property type="entry name" value="Translation factors"/>
    <property type="match status" value="1"/>
</dbReference>
<dbReference type="FunFam" id="3.40.50.300:FF:000055">
    <property type="entry name" value="GTP-binding protein TypA"/>
    <property type="match status" value="1"/>
</dbReference>
<dbReference type="Gene3D" id="3.30.70.870">
    <property type="entry name" value="Elongation Factor G (Translational Gtpase), domain 3"/>
    <property type="match status" value="1"/>
</dbReference>
<dbReference type="PRINTS" id="PR00315">
    <property type="entry name" value="ELONGATNFCT"/>
</dbReference>
<name>A0A0F9PT13_9ZZZZ</name>
<dbReference type="PROSITE" id="PS00301">
    <property type="entry name" value="G_TR_1"/>
    <property type="match status" value="1"/>
</dbReference>
<dbReference type="CDD" id="cd16263">
    <property type="entry name" value="BipA_III"/>
    <property type="match status" value="1"/>
</dbReference>
<dbReference type="SUPFAM" id="SSF52540">
    <property type="entry name" value="P-loop containing nucleoside triphosphate hydrolases"/>
    <property type="match status" value="1"/>
</dbReference>
<evidence type="ECO:0000313" key="2">
    <source>
        <dbReference type="EMBL" id="KKN04236.1"/>
    </source>
</evidence>
<dbReference type="PROSITE" id="PS51722">
    <property type="entry name" value="G_TR_2"/>
    <property type="match status" value="1"/>
</dbReference>
<dbReference type="GO" id="GO:0003924">
    <property type="term" value="F:GTPase activity"/>
    <property type="evidence" value="ECO:0007669"/>
    <property type="project" value="InterPro"/>
</dbReference>
<dbReference type="NCBIfam" id="TIGR01394">
    <property type="entry name" value="TypA_BipA"/>
    <property type="match status" value="1"/>
</dbReference>
<dbReference type="InterPro" id="IPR000640">
    <property type="entry name" value="EFG_V-like"/>
</dbReference>
<dbReference type="GO" id="GO:0005829">
    <property type="term" value="C:cytosol"/>
    <property type="evidence" value="ECO:0007669"/>
    <property type="project" value="TreeGrafter"/>
</dbReference>
<reference evidence="2" key="1">
    <citation type="journal article" date="2015" name="Nature">
        <title>Complex archaea that bridge the gap between prokaryotes and eukaryotes.</title>
        <authorList>
            <person name="Spang A."/>
            <person name="Saw J.H."/>
            <person name="Jorgensen S.L."/>
            <person name="Zaremba-Niedzwiedzka K."/>
            <person name="Martijn J."/>
            <person name="Lind A.E."/>
            <person name="van Eijk R."/>
            <person name="Schleper C."/>
            <person name="Guy L."/>
            <person name="Ettema T.J."/>
        </authorList>
    </citation>
    <scope>NUCLEOTIDE SEQUENCE</scope>
</reference>
<dbReference type="Gene3D" id="3.40.50.300">
    <property type="entry name" value="P-loop containing nucleotide triphosphate hydrolases"/>
    <property type="match status" value="1"/>
</dbReference>
<dbReference type="CDD" id="cd01891">
    <property type="entry name" value="TypA_BipA"/>
    <property type="match status" value="1"/>
</dbReference>
<accession>A0A0F9PT13</accession>
<dbReference type="SUPFAM" id="SSF54980">
    <property type="entry name" value="EF-G C-terminal domain-like"/>
    <property type="match status" value="2"/>
</dbReference>
<dbReference type="SUPFAM" id="SSF50447">
    <property type="entry name" value="Translation proteins"/>
    <property type="match status" value="1"/>
</dbReference>
<dbReference type="Gene3D" id="2.40.50.250">
    <property type="entry name" value="bipa protein"/>
    <property type="match status" value="1"/>
</dbReference>
<organism evidence="2">
    <name type="scientific">marine sediment metagenome</name>
    <dbReference type="NCBI Taxonomy" id="412755"/>
    <lineage>
        <taxon>unclassified sequences</taxon>
        <taxon>metagenomes</taxon>
        <taxon>ecological metagenomes</taxon>
    </lineage>
</organism>
<dbReference type="PANTHER" id="PTHR42908:SF8">
    <property type="entry name" value="TR-TYPE G DOMAIN-CONTAINING PROTEIN"/>
    <property type="match status" value="1"/>
</dbReference>
<dbReference type="InterPro" id="IPR006298">
    <property type="entry name" value="BipA"/>
</dbReference>
<sequence>MQRTDIRNIAIIAHVDHGKTTLVDQLLRQSGQFRQGELTGECILDSDPLERERGITILSKNCAIDYTDRAGHTYHINIVDTPGHADFSGEVERVLTMADGVLLLVDAFEGVMPQTRYVLSKALAAGLAPLVVINKMDRPNARPDKVHEEVFDLLVDLDAEEHALEFPVIYASGKDGWASADPNAGGDAGGDIHDLFDAIITHVPAPDLDGEAPLQALITTLDYSDYVGRIGIGRVFAGALVAGDNVAVIDRRGEQTTQRIAQLFRFNGLGRIEVDRIDVGDLFAVVGLDSVDIGNTLADIDNPVALASVAIDEPTLRMTFRFNDSPFAGREGKYVTSRQLRERLDKELQSNVALRVEDHGDTFVVWGRGLLHLGILLENMRREGYELSVGKPEVVFHTDEHGKRTEPIEHLVIDVPTDSVGAVMQLVGDRRAEMIHMDTSGPRSELEFTIPSRGLIGLRSRMLTATAGEAVMHHRFESYGPHRGEVPHRTNGVMIATESGAVTGFALEQLADRGTMFVQPGDAVYAGQVVGEHCKDKDIPVNVVRKKNLTNMRSSTKEATVTLKAPRAITLESALEYIDLDELVELTPNSIRLRKLHLTENARKRAARGTTVGA</sequence>
<dbReference type="InterPro" id="IPR027417">
    <property type="entry name" value="P-loop_NTPase"/>
</dbReference>
<dbReference type="PANTHER" id="PTHR42908">
    <property type="entry name" value="TRANSLATION ELONGATION FACTOR-RELATED"/>
    <property type="match status" value="1"/>
</dbReference>
<dbReference type="HAMAP" id="MF_00849">
    <property type="entry name" value="BipA"/>
    <property type="match status" value="1"/>
</dbReference>